<dbReference type="InterPro" id="IPR011990">
    <property type="entry name" value="TPR-like_helical_dom_sf"/>
</dbReference>
<dbReference type="EMBL" id="JALJOS010000004">
    <property type="protein sequence ID" value="KAK9840345.1"/>
    <property type="molecule type" value="Genomic_DNA"/>
</dbReference>
<dbReference type="Gene3D" id="1.25.40.10">
    <property type="entry name" value="Tetratricopeptide repeat domain"/>
    <property type="match status" value="1"/>
</dbReference>
<dbReference type="AlphaFoldDB" id="A0AAW1S1Y3"/>
<name>A0AAW1S1Y3_9CHLO</name>
<organism evidence="1 2">
    <name type="scientific">Apatococcus lobatus</name>
    <dbReference type="NCBI Taxonomy" id="904363"/>
    <lineage>
        <taxon>Eukaryota</taxon>
        <taxon>Viridiplantae</taxon>
        <taxon>Chlorophyta</taxon>
        <taxon>core chlorophytes</taxon>
        <taxon>Trebouxiophyceae</taxon>
        <taxon>Chlorellales</taxon>
        <taxon>Chlorellaceae</taxon>
        <taxon>Apatococcus</taxon>
    </lineage>
</organism>
<evidence type="ECO:0000313" key="2">
    <source>
        <dbReference type="Proteomes" id="UP001438707"/>
    </source>
</evidence>
<dbReference type="Proteomes" id="UP001438707">
    <property type="component" value="Unassembled WGS sequence"/>
</dbReference>
<comment type="caution">
    <text evidence="1">The sequence shown here is derived from an EMBL/GenBank/DDBJ whole genome shotgun (WGS) entry which is preliminary data.</text>
</comment>
<protein>
    <recommendedName>
        <fullName evidence="3">DUF924-domain-containing protein</fullName>
    </recommendedName>
</protein>
<evidence type="ECO:0000313" key="1">
    <source>
        <dbReference type="EMBL" id="KAK9840345.1"/>
    </source>
</evidence>
<sequence>MLSSLLRPSTGLLNVTRLCHRGSTAVTSVTKPSQTRAFAALTAGADKPLEVHHRADSILTFWCGEDYRQQTISSFPSSQVNLWYGGGQALDQEIKQKFASDVEAAAAGRYNEWIDSSFNGLALMIIMDQFTRNMYRNTPKAYALDRSAVKLARAMLASGNDKQLIPLQRHWIYTPFQHSELLEDQQDSVQLHEGLLKESQESVALARIANATGFIDATQITAGRHQQSALKETEKVLPRANVLAAER</sequence>
<keyword evidence="2" id="KW-1185">Reference proteome</keyword>
<evidence type="ECO:0008006" key="3">
    <source>
        <dbReference type="Google" id="ProtNLM"/>
    </source>
</evidence>
<accession>A0AAW1S1Y3</accession>
<dbReference type="SUPFAM" id="SSF48452">
    <property type="entry name" value="TPR-like"/>
    <property type="match status" value="1"/>
</dbReference>
<dbReference type="InterPro" id="IPR010323">
    <property type="entry name" value="DUF924"/>
</dbReference>
<proteinExistence type="predicted"/>
<dbReference type="Gene3D" id="1.20.58.320">
    <property type="entry name" value="TPR-like"/>
    <property type="match status" value="1"/>
</dbReference>
<dbReference type="Pfam" id="PF06041">
    <property type="entry name" value="DUF924"/>
    <property type="match status" value="1"/>
</dbReference>
<reference evidence="1 2" key="1">
    <citation type="journal article" date="2024" name="Nat. Commun.">
        <title>Phylogenomics reveals the evolutionary origins of lichenization in chlorophyte algae.</title>
        <authorList>
            <person name="Puginier C."/>
            <person name="Libourel C."/>
            <person name="Otte J."/>
            <person name="Skaloud P."/>
            <person name="Haon M."/>
            <person name="Grisel S."/>
            <person name="Petersen M."/>
            <person name="Berrin J.G."/>
            <person name="Delaux P.M."/>
            <person name="Dal Grande F."/>
            <person name="Keller J."/>
        </authorList>
    </citation>
    <scope>NUCLEOTIDE SEQUENCE [LARGE SCALE GENOMIC DNA]</scope>
    <source>
        <strain evidence="1 2">SAG 2145</strain>
    </source>
</reference>
<gene>
    <name evidence="1" type="ORF">WJX74_007927</name>
</gene>